<dbReference type="Proteomes" id="UP000193144">
    <property type="component" value="Unassembled WGS sequence"/>
</dbReference>
<dbReference type="EMBL" id="MCFA01000015">
    <property type="protein sequence ID" value="ORY16891.1"/>
    <property type="molecule type" value="Genomic_DNA"/>
</dbReference>
<reference evidence="1 2" key="1">
    <citation type="submission" date="2016-07" db="EMBL/GenBank/DDBJ databases">
        <title>Pervasive Adenine N6-methylation of Active Genes in Fungi.</title>
        <authorList>
            <consortium name="DOE Joint Genome Institute"/>
            <person name="Mondo S.J."/>
            <person name="Dannebaum R.O."/>
            <person name="Kuo R.C."/>
            <person name="Labutti K."/>
            <person name="Haridas S."/>
            <person name="Kuo A."/>
            <person name="Salamov A."/>
            <person name="Ahrendt S.R."/>
            <person name="Lipzen A."/>
            <person name="Sullivan W."/>
            <person name="Andreopoulos W.B."/>
            <person name="Clum A."/>
            <person name="Lindquist E."/>
            <person name="Daum C."/>
            <person name="Ramamoorthy G.K."/>
            <person name="Gryganskyi A."/>
            <person name="Culley D."/>
            <person name="Magnuson J.K."/>
            <person name="James T.Y."/>
            <person name="O'Malley M.A."/>
            <person name="Stajich J.E."/>
            <person name="Spatafora J.W."/>
            <person name="Visel A."/>
            <person name="Grigoriev I.V."/>
        </authorList>
    </citation>
    <scope>NUCLEOTIDE SEQUENCE [LARGE SCALE GENOMIC DNA]</scope>
    <source>
        <strain evidence="1 2">CBS 115471</strain>
    </source>
</reference>
<accession>A0A1Y2A2Y9</accession>
<dbReference type="AlphaFoldDB" id="A0A1Y2A2Y9"/>
<evidence type="ECO:0000313" key="2">
    <source>
        <dbReference type="Proteomes" id="UP000193144"/>
    </source>
</evidence>
<comment type="caution">
    <text evidence="1">The sequence shown here is derived from an EMBL/GenBank/DDBJ whole genome shotgun (WGS) entry which is preliminary data.</text>
</comment>
<protein>
    <submittedName>
        <fullName evidence="1">Uncharacterized protein</fullName>
    </submittedName>
</protein>
<sequence>MEKDQISAQTLACNAELQAQKDKDMLEQMMQFHNARLERLKSEIEPSIMRLYEQQEKLRMALLEWQEKEVKSNADNTRFVAVNKRPAVTLTALRKLGVGEHVEDFDDVQRELELQARLFKDWGWS</sequence>
<evidence type="ECO:0000313" key="1">
    <source>
        <dbReference type="EMBL" id="ORY16891.1"/>
    </source>
</evidence>
<name>A0A1Y2A2Y9_9PLEO</name>
<gene>
    <name evidence="1" type="ORF">BCR34DRAFT_597286</name>
</gene>
<keyword evidence="2" id="KW-1185">Reference proteome</keyword>
<proteinExistence type="predicted"/>
<organism evidence="1 2">
    <name type="scientific">Clohesyomyces aquaticus</name>
    <dbReference type="NCBI Taxonomy" id="1231657"/>
    <lineage>
        <taxon>Eukaryota</taxon>
        <taxon>Fungi</taxon>
        <taxon>Dikarya</taxon>
        <taxon>Ascomycota</taxon>
        <taxon>Pezizomycotina</taxon>
        <taxon>Dothideomycetes</taxon>
        <taxon>Pleosporomycetidae</taxon>
        <taxon>Pleosporales</taxon>
        <taxon>Lindgomycetaceae</taxon>
        <taxon>Clohesyomyces</taxon>
    </lineage>
</organism>